<dbReference type="InterPro" id="IPR025558">
    <property type="entry name" value="DUF4283"/>
</dbReference>
<gene>
    <name evidence="2" type="ORF">ALMOND_2B001316</name>
</gene>
<name>A0A5E4FAU9_PRUDU</name>
<proteinExistence type="predicted"/>
<evidence type="ECO:0000259" key="1">
    <source>
        <dbReference type="Pfam" id="PF14111"/>
    </source>
</evidence>
<reference evidence="3" key="1">
    <citation type="journal article" date="2020" name="Plant J.">
        <title>Transposons played a major role in the diversification between the closely related almond and peach genomes: results from the almond genome sequence.</title>
        <authorList>
            <person name="Alioto T."/>
            <person name="Alexiou K.G."/>
            <person name="Bardil A."/>
            <person name="Barteri F."/>
            <person name="Castanera R."/>
            <person name="Cruz F."/>
            <person name="Dhingra A."/>
            <person name="Duval H."/>
            <person name="Fernandez I Marti A."/>
            <person name="Frias L."/>
            <person name="Galan B."/>
            <person name="Garcia J.L."/>
            <person name="Howad W."/>
            <person name="Gomez-Garrido J."/>
            <person name="Gut M."/>
            <person name="Julca I."/>
            <person name="Morata J."/>
            <person name="Puigdomenech P."/>
            <person name="Ribeca P."/>
            <person name="Rubio Cabetas M.J."/>
            <person name="Vlasova A."/>
            <person name="Wirthensohn M."/>
            <person name="Garcia-Mas J."/>
            <person name="Gabaldon T."/>
            <person name="Casacuberta J.M."/>
            <person name="Arus P."/>
        </authorList>
    </citation>
    <scope>NUCLEOTIDE SEQUENCE [LARGE SCALE GENOMIC DNA]</scope>
    <source>
        <strain evidence="3">cv. Texas</strain>
    </source>
</reference>
<organism evidence="2 3">
    <name type="scientific">Prunus dulcis</name>
    <name type="common">Almond</name>
    <name type="synonym">Amygdalus dulcis</name>
    <dbReference type="NCBI Taxonomy" id="3755"/>
    <lineage>
        <taxon>Eukaryota</taxon>
        <taxon>Viridiplantae</taxon>
        <taxon>Streptophyta</taxon>
        <taxon>Embryophyta</taxon>
        <taxon>Tracheophyta</taxon>
        <taxon>Spermatophyta</taxon>
        <taxon>Magnoliopsida</taxon>
        <taxon>eudicotyledons</taxon>
        <taxon>Gunneridae</taxon>
        <taxon>Pentapetalae</taxon>
        <taxon>rosids</taxon>
        <taxon>fabids</taxon>
        <taxon>Rosales</taxon>
        <taxon>Rosaceae</taxon>
        <taxon>Amygdaloideae</taxon>
        <taxon>Amygdaleae</taxon>
        <taxon>Prunus</taxon>
    </lineage>
</organism>
<dbReference type="Pfam" id="PF14111">
    <property type="entry name" value="DUF4283"/>
    <property type="match status" value="1"/>
</dbReference>
<dbReference type="EMBL" id="CABIKO010000065">
    <property type="protein sequence ID" value="VVA22858.1"/>
    <property type="molecule type" value="Genomic_DNA"/>
</dbReference>
<dbReference type="PANTHER" id="PTHR31286:SF167">
    <property type="entry name" value="OS09G0268800 PROTEIN"/>
    <property type="match status" value="1"/>
</dbReference>
<dbReference type="Gramene" id="VVA22858">
    <property type="protein sequence ID" value="VVA22858"/>
    <property type="gene ID" value="Prudul26B001316"/>
</dbReference>
<protein>
    <submittedName>
        <fullName evidence="2">PREDICTED: LOC110689843</fullName>
    </submittedName>
</protein>
<dbReference type="PANTHER" id="PTHR31286">
    <property type="entry name" value="GLYCINE-RICH CELL WALL STRUCTURAL PROTEIN 1.8-LIKE"/>
    <property type="match status" value="1"/>
</dbReference>
<accession>A0A5E4FAU9</accession>
<dbReference type="InParanoid" id="A0A5E4FAU9"/>
<dbReference type="AlphaFoldDB" id="A0A5E4FAU9"/>
<dbReference type="InterPro" id="IPR040256">
    <property type="entry name" value="At4g02000-like"/>
</dbReference>
<feature type="domain" description="DUF4283" evidence="1">
    <location>
        <begin position="8"/>
        <end position="74"/>
    </location>
</feature>
<evidence type="ECO:0000313" key="2">
    <source>
        <dbReference type="EMBL" id="VVA22858.1"/>
    </source>
</evidence>
<sequence>MFKGLSCVFSSRIFNRSSLGRTLTQSWRLQGRVRFIEVEENVFLVLFNGEKKLKSVLEGGWWLFDDHIFLLQRWCTGLRTRRGEDGGTHRQPLSGGLEDRFGEEQNGFVRQRYIRVRVVVDTSEPLARGVMINSGEAKHWIRFKYERLPMFVQDAVCWDMKRGVVRPKTLDGIQYSNDLRDVIVSKKGHLRLPVSSSNFSYGSWGSGGLKFARGSDGGGRVPVEERRAGREALNGDRFGKVVSHMNVNENDLGEDSGDVDINGAFLNESGKESNGLKKITIGKSINAAQSGHSSHGLNTNLNDS</sequence>
<dbReference type="Proteomes" id="UP000327085">
    <property type="component" value="Chromosome 5"/>
</dbReference>
<evidence type="ECO:0000313" key="3">
    <source>
        <dbReference type="Proteomes" id="UP000327085"/>
    </source>
</evidence>